<dbReference type="Pfam" id="PF01940">
    <property type="entry name" value="DUF92"/>
    <property type="match status" value="1"/>
</dbReference>
<dbReference type="PANTHER" id="PTHR13353:SF5">
    <property type="entry name" value="TRANSMEMBRANE PROTEIN 19"/>
    <property type="match status" value="1"/>
</dbReference>
<reference evidence="7" key="1">
    <citation type="submission" date="2020-11" db="EMBL/GenBank/DDBJ databases">
        <title>Connecting structure to function with the recovery of over 1000 high-quality activated sludge metagenome-assembled genomes encoding full-length rRNA genes using long-read sequencing.</title>
        <authorList>
            <person name="Singleton C.M."/>
            <person name="Petriglieri F."/>
            <person name="Kristensen J.M."/>
            <person name="Kirkegaard R.H."/>
            <person name="Michaelsen T.Y."/>
            <person name="Andersen M.H."/>
            <person name="Karst S.M."/>
            <person name="Dueholm M.S."/>
            <person name="Nielsen P.H."/>
            <person name="Albertsen M."/>
        </authorList>
    </citation>
    <scope>NUCLEOTIDE SEQUENCE</scope>
    <source>
        <strain evidence="7">Fred_18-Q3-R57-64_BAT3C.431</strain>
    </source>
</reference>
<name>A0A7T9DK91_9ARCH</name>
<feature type="transmembrane region" description="Helical" evidence="6">
    <location>
        <begin position="175"/>
        <end position="196"/>
    </location>
</feature>
<dbReference type="AlphaFoldDB" id="A0A7T9DK91"/>
<sequence>MLQIWEWGVVGVVLLLIAILSIRKNLLDLMGIVIGFIVSIFVAEKGGLGSFFAIIVFFLVGEAITRYTRKIHQRKTHERRSTVNIIGNIGPALIALAFNPVLFNVAFFGSLAAAFGDTLSSEIGVLSKERPLLITTLKPANAGEDGAVSLLGFMAAAVGGLLFGIIAFIVSQNWIWIPIMLLAGVVGSAVDSYIGATLQKDGFTDNNSTNFLAALIVGIIFALLF</sequence>
<evidence type="ECO:0000256" key="3">
    <source>
        <dbReference type="ARBA" id="ARBA00022692"/>
    </source>
</evidence>
<keyword evidence="4 6" id="KW-1133">Transmembrane helix</keyword>
<evidence type="ECO:0000313" key="7">
    <source>
        <dbReference type="EMBL" id="QQR92868.1"/>
    </source>
</evidence>
<evidence type="ECO:0000256" key="6">
    <source>
        <dbReference type="SAM" id="Phobius"/>
    </source>
</evidence>
<evidence type="ECO:0000256" key="5">
    <source>
        <dbReference type="ARBA" id="ARBA00023136"/>
    </source>
</evidence>
<feature type="transmembrane region" description="Helical" evidence="6">
    <location>
        <begin position="29"/>
        <end position="60"/>
    </location>
</feature>
<feature type="transmembrane region" description="Helical" evidence="6">
    <location>
        <begin position="7"/>
        <end position="23"/>
    </location>
</feature>
<feature type="transmembrane region" description="Helical" evidence="6">
    <location>
        <begin position="147"/>
        <end position="169"/>
    </location>
</feature>
<comment type="similarity">
    <text evidence="2">Belongs to the TMEM19 family.</text>
</comment>
<dbReference type="Proteomes" id="UP000596004">
    <property type="component" value="Chromosome"/>
</dbReference>
<keyword evidence="5 6" id="KW-0472">Membrane</keyword>
<dbReference type="InterPro" id="IPR002794">
    <property type="entry name" value="DUF92_TMEM19"/>
</dbReference>
<dbReference type="PANTHER" id="PTHR13353">
    <property type="entry name" value="TRANSMEMBRANE PROTEIN 19"/>
    <property type="match status" value="1"/>
</dbReference>
<evidence type="ECO:0000256" key="2">
    <source>
        <dbReference type="ARBA" id="ARBA00009012"/>
    </source>
</evidence>
<organism evidence="7">
    <name type="scientific">Candidatus Iainarchaeum sp</name>
    <dbReference type="NCBI Taxonomy" id="3101447"/>
    <lineage>
        <taxon>Archaea</taxon>
        <taxon>Candidatus Iainarchaeota</taxon>
        <taxon>Candidatus Iainarchaeia</taxon>
        <taxon>Candidatus Iainarchaeales</taxon>
        <taxon>Candidatus Iainarchaeaceae</taxon>
        <taxon>Candidatus Iainarchaeum</taxon>
    </lineage>
</organism>
<feature type="transmembrane region" description="Helical" evidence="6">
    <location>
        <begin position="81"/>
        <end position="99"/>
    </location>
</feature>
<dbReference type="EMBL" id="CP064981">
    <property type="protein sequence ID" value="QQR92868.1"/>
    <property type="molecule type" value="Genomic_DNA"/>
</dbReference>
<comment type="subcellular location">
    <subcellularLocation>
        <location evidence="1">Membrane</location>
        <topology evidence="1">Multi-pass membrane protein</topology>
    </subcellularLocation>
</comment>
<dbReference type="GO" id="GO:0016020">
    <property type="term" value="C:membrane"/>
    <property type="evidence" value="ECO:0007669"/>
    <property type="project" value="UniProtKB-SubCell"/>
</dbReference>
<accession>A0A7T9DK91</accession>
<feature type="transmembrane region" description="Helical" evidence="6">
    <location>
        <begin position="208"/>
        <end position="224"/>
    </location>
</feature>
<keyword evidence="3 6" id="KW-0812">Transmembrane</keyword>
<evidence type="ECO:0000256" key="4">
    <source>
        <dbReference type="ARBA" id="ARBA00022989"/>
    </source>
</evidence>
<proteinExistence type="inferred from homology"/>
<evidence type="ECO:0000256" key="1">
    <source>
        <dbReference type="ARBA" id="ARBA00004141"/>
    </source>
</evidence>
<protein>
    <submittedName>
        <fullName evidence="7">DUF92 domain-containing protein</fullName>
    </submittedName>
</protein>
<gene>
    <name evidence="7" type="ORF">IPJ89_01320</name>
</gene>